<dbReference type="RefSeq" id="WP_208132668.1">
    <property type="nucleotide sequence ID" value="NZ_BAABGQ010000011.1"/>
</dbReference>
<protein>
    <submittedName>
        <fullName evidence="2">DUF4198 domain-containing protein</fullName>
    </submittedName>
</protein>
<name>A0ABP8QQ03_9BACT</name>
<dbReference type="Pfam" id="PF10670">
    <property type="entry name" value="DUF4198"/>
    <property type="match status" value="1"/>
</dbReference>
<evidence type="ECO:0000256" key="1">
    <source>
        <dbReference type="SAM" id="SignalP"/>
    </source>
</evidence>
<sequence length="291" mass="30778">MRNLLFLLLIAPAALASDFWLAPASYRVAVGASVPLRLLIGENFVGETWSRPMRRVQRLVRLGPTAAADTTDLLPALLADSLAPVLRCPAAGTHVVALTSRLAYSELPAEQFTAYLREAGLGNALRQRQEAGEAATKPGREAYRRCAKALVLASQGATGRTLGAAADTAFRRVLGLPLELVPEQNPYRLRPGAGLTVRVLSQGQPVPGALVQVWQASASAAKPTAAPVVTHFTTHTNSQGRVLLRLPGAGPYLLATVHIENAPPALAARADWLSTWASLTFGGPDVGLPVR</sequence>
<reference evidence="3" key="1">
    <citation type="journal article" date="2019" name="Int. J. Syst. Evol. Microbiol.">
        <title>The Global Catalogue of Microorganisms (GCM) 10K type strain sequencing project: providing services to taxonomists for standard genome sequencing and annotation.</title>
        <authorList>
            <consortium name="The Broad Institute Genomics Platform"/>
            <consortium name="The Broad Institute Genome Sequencing Center for Infectious Disease"/>
            <person name="Wu L."/>
            <person name="Ma J."/>
        </authorList>
    </citation>
    <scope>NUCLEOTIDE SEQUENCE [LARGE SCALE GENOMIC DNA]</scope>
    <source>
        <strain evidence="3">JCM 17841</strain>
    </source>
</reference>
<keyword evidence="3" id="KW-1185">Reference proteome</keyword>
<keyword evidence="1" id="KW-0732">Signal</keyword>
<dbReference type="Proteomes" id="UP001501243">
    <property type="component" value="Unassembled WGS sequence"/>
</dbReference>
<evidence type="ECO:0000313" key="2">
    <source>
        <dbReference type="EMBL" id="GAA4507368.1"/>
    </source>
</evidence>
<gene>
    <name evidence="2" type="ORF">GCM10023172_37880</name>
</gene>
<organism evidence="2 3">
    <name type="scientific">Hymenobacter ginsengisoli</name>
    <dbReference type="NCBI Taxonomy" id="1051626"/>
    <lineage>
        <taxon>Bacteria</taxon>
        <taxon>Pseudomonadati</taxon>
        <taxon>Bacteroidota</taxon>
        <taxon>Cytophagia</taxon>
        <taxon>Cytophagales</taxon>
        <taxon>Hymenobacteraceae</taxon>
        <taxon>Hymenobacter</taxon>
    </lineage>
</organism>
<feature type="signal peptide" evidence="1">
    <location>
        <begin position="1"/>
        <end position="16"/>
    </location>
</feature>
<accession>A0ABP8QQ03</accession>
<feature type="chain" id="PRO_5045279671" evidence="1">
    <location>
        <begin position="17"/>
        <end position="291"/>
    </location>
</feature>
<comment type="caution">
    <text evidence="2">The sequence shown here is derived from an EMBL/GenBank/DDBJ whole genome shotgun (WGS) entry which is preliminary data.</text>
</comment>
<evidence type="ECO:0000313" key="3">
    <source>
        <dbReference type="Proteomes" id="UP001501243"/>
    </source>
</evidence>
<proteinExistence type="predicted"/>
<dbReference type="InterPro" id="IPR019613">
    <property type="entry name" value="DUF4198"/>
</dbReference>
<dbReference type="EMBL" id="BAABGQ010000011">
    <property type="protein sequence ID" value="GAA4507368.1"/>
    <property type="molecule type" value="Genomic_DNA"/>
</dbReference>